<proteinExistence type="predicted"/>
<dbReference type="Proteomes" id="UP001642464">
    <property type="component" value="Unassembled WGS sequence"/>
</dbReference>
<organism evidence="2 3">
    <name type="scientific">Durusdinium trenchii</name>
    <dbReference type="NCBI Taxonomy" id="1381693"/>
    <lineage>
        <taxon>Eukaryota</taxon>
        <taxon>Sar</taxon>
        <taxon>Alveolata</taxon>
        <taxon>Dinophyceae</taxon>
        <taxon>Suessiales</taxon>
        <taxon>Symbiodiniaceae</taxon>
        <taxon>Durusdinium</taxon>
    </lineage>
</organism>
<protein>
    <submittedName>
        <fullName evidence="2">Uncharacterized protein</fullName>
    </submittedName>
</protein>
<evidence type="ECO:0000313" key="3">
    <source>
        <dbReference type="Proteomes" id="UP001642464"/>
    </source>
</evidence>
<evidence type="ECO:0000256" key="1">
    <source>
        <dbReference type="SAM" id="MobiDB-lite"/>
    </source>
</evidence>
<keyword evidence="3" id="KW-1185">Reference proteome</keyword>
<feature type="region of interest" description="Disordered" evidence="1">
    <location>
        <begin position="1"/>
        <end position="30"/>
    </location>
</feature>
<reference evidence="2 3" key="1">
    <citation type="submission" date="2024-02" db="EMBL/GenBank/DDBJ databases">
        <authorList>
            <person name="Chen Y."/>
            <person name="Shah S."/>
            <person name="Dougan E. K."/>
            <person name="Thang M."/>
            <person name="Chan C."/>
        </authorList>
    </citation>
    <scope>NUCLEOTIDE SEQUENCE [LARGE SCALE GENOMIC DNA]</scope>
</reference>
<sequence length="86" mass="9860">MEEEIEEGELEEHEQPAQEHKRRPPAAKFTTASELLSYKKYLTGLRDRQKDSEAEGILQALLSKKVRGRTESADSCRTNRVKLTES</sequence>
<comment type="caution">
    <text evidence="2">The sequence shown here is derived from an EMBL/GenBank/DDBJ whole genome shotgun (WGS) entry which is preliminary data.</text>
</comment>
<feature type="compositionally biased region" description="Acidic residues" evidence="1">
    <location>
        <begin position="1"/>
        <end position="12"/>
    </location>
</feature>
<dbReference type="EMBL" id="CAXAMM010006892">
    <property type="protein sequence ID" value="CAK9012691.1"/>
    <property type="molecule type" value="Genomic_DNA"/>
</dbReference>
<evidence type="ECO:0000313" key="2">
    <source>
        <dbReference type="EMBL" id="CAK9012691.1"/>
    </source>
</evidence>
<name>A0ABP0JEA6_9DINO</name>
<gene>
    <name evidence="2" type="ORF">SCF082_LOCUS11615</name>
</gene>
<accession>A0ABP0JEA6</accession>